<evidence type="ECO:0000256" key="6">
    <source>
        <dbReference type="ARBA" id="ARBA00023136"/>
    </source>
</evidence>
<dbReference type="InterPro" id="IPR023090">
    <property type="entry name" value="UPF0702_alpha/beta_dom_sf"/>
</dbReference>
<dbReference type="PANTHER" id="PTHR34582">
    <property type="entry name" value="UPF0702 TRANSMEMBRANE PROTEIN YCAP"/>
    <property type="match status" value="1"/>
</dbReference>
<dbReference type="GO" id="GO:0005886">
    <property type="term" value="C:plasma membrane"/>
    <property type="evidence" value="ECO:0007669"/>
    <property type="project" value="UniProtKB-SubCell"/>
</dbReference>
<protein>
    <submittedName>
        <fullName evidence="10">DUF421 domain-containing protein</fullName>
    </submittedName>
</protein>
<reference evidence="10 11" key="1">
    <citation type="journal article" date="2018" name="BMC Genomics">
        <title>Whole genome sequencing and function prediction of 133 gut anaerobes isolated from chicken caecum in pure cultures.</title>
        <authorList>
            <person name="Medvecky M."/>
            <person name="Cejkova D."/>
            <person name="Polansky O."/>
            <person name="Karasova D."/>
            <person name="Kubasova T."/>
            <person name="Cizek A."/>
            <person name="Rychlik I."/>
        </authorList>
    </citation>
    <scope>NUCLEOTIDE SEQUENCE [LARGE SCALE GENOMIC DNA]</scope>
    <source>
        <strain evidence="10 11">An13</strain>
    </source>
</reference>
<dbReference type="Proteomes" id="UP000195305">
    <property type="component" value="Unassembled WGS sequence"/>
</dbReference>
<sequence length="211" mass="24170">MRYLEIFIESFGTYLLLVFMIRFLGKKEMSKLSVSDLIVFLIISELMTMSIGNKDVNFLQAALAVFVIVVMDKLFTVISLKNPFFKKIVEGHPTFIIFQGKVNQKKMASLKYSVDDLCHHLREQGIGSISEVEFAVLETDGQLSVIETKKSEVKVPAAIISDGVIDYEILKLMNRDEAWLMKQLKQAGIQDYHDVFYCIVEKERLFIIKKG</sequence>
<evidence type="ECO:0000259" key="8">
    <source>
        <dbReference type="Pfam" id="PF04239"/>
    </source>
</evidence>
<dbReference type="OrthoDB" id="9778331at2"/>
<dbReference type="RefSeq" id="WP_087357716.1">
    <property type="nucleotide sequence ID" value="NZ_AP031415.1"/>
</dbReference>
<dbReference type="Pfam" id="PF20730">
    <property type="entry name" value="YetF_N"/>
    <property type="match status" value="1"/>
</dbReference>
<keyword evidence="4 7" id="KW-0812">Transmembrane</keyword>
<evidence type="ECO:0000313" key="11">
    <source>
        <dbReference type="Proteomes" id="UP000195305"/>
    </source>
</evidence>
<feature type="transmembrane region" description="Helical" evidence="7">
    <location>
        <begin position="32"/>
        <end position="52"/>
    </location>
</feature>
<evidence type="ECO:0000256" key="4">
    <source>
        <dbReference type="ARBA" id="ARBA00022692"/>
    </source>
</evidence>
<dbReference type="AlphaFoldDB" id="A0A1Y4SYS0"/>
<feature type="domain" description="YetF-like N-terminal transmembrane" evidence="9">
    <location>
        <begin position="5"/>
        <end position="76"/>
    </location>
</feature>
<evidence type="ECO:0000256" key="3">
    <source>
        <dbReference type="ARBA" id="ARBA00022475"/>
    </source>
</evidence>
<keyword evidence="11" id="KW-1185">Reference proteome</keyword>
<evidence type="ECO:0000256" key="7">
    <source>
        <dbReference type="SAM" id="Phobius"/>
    </source>
</evidence>
<dbReference type="Pfam" id="PF04239">
    <property type="entry name" value="DUF421"/>
    <property type="match status" value="1"/>
</dbReference>
<feature type="transmembrane region" description="Helical" evidence="7">
    <location>
        <begin position="6"/>
        <end position="25"/>
    </location>
</feature>
<feature type="domain" description="YetF C-terminal" evidence="8">
    <location>
        <begin position="81"/>
        <end position="199"/>
    </location>
</feature>
<gene>
    <name evidence="10" type="ORF">B5E75_05150</name>
</gene>
<evidence type="ECO:0000256" key="5">
    <source>
        <dbReference type="ARBA" id="ARBA00022989"/>
    </source>
</evidence>
<evidence type="ECO:0000256" key="1">
    <source>
        <dbReference type="ARBA" id="ARBA00004651"/>
    </source>
</evidence>
<evidence type="ECO:0000313" key="10">
    <source>
        <dbReference type="EMBL" id="OUQ35034.1"/>
    </source>
</evidence>
<evidence type="ECO:0000259" key="9">
    <source>
        <dbReference type="Pfam" id="PF20730"/>
    </source>
</evidence>
<name>A0A1Y4SYS0_9FIRM</name>
<comment type="subcellular location">
    <subcellularLocation>
        <location evidence="1">Cell membrane</location>
        <topology evidence="1">Multi-pass membrane protein</topology>
    </subcellularLocation>
</comment>
<dbReference type="EMBL" id="NFLJ01000011">
    <property type="protein sequence ID" value="OUQ35034.1"/>
    <property type="molecule type" value="Genomic_DNA"/>
</dbReference>
<organism evidence="10 11">
    <name type="scientific">Massilimicrobiota timonensis</name>
    <dbReference type="NCBI Taxonomy" id="1776392"/>
    <lineage>
        <taxon>Bacteria</taxon>
        <taxon>Bacillati</taxon>
        <taxon>Bacillota</taxon>
        <taxon>Erysipelotrichia</taxon>
        <taxon>Erysipelotrichales</taxon>
        <taxon>Erysipelotrichaceae</taxon>
        <taxon>Massilimicrobiota</taxon>
    </lineage>
</organism>
<comment type="caution">
    <text evidence="10">The sequence shown here is derived from an EMBL/GenBank/DDBJ whole genome shotgun (WGS) entry which is preliminary data.</text>
</comment>
<accession>A0A1Y4SYS0</accession>
<comment type="similarity">
    <text evidence="2">Belongs to the UPF0702 family.</text>
</comment>
<dbReference type="InterPro" id="IPR007353">
    <property type="entry name" value="DUF421"/>
</dbReference>
<proteinExistence type="inferred from homology"/>
<dbReference type="InterPro" id="IPR048454">
    <property type="entry name" value="YetF_N"/>
</dbReference>
<keyword evidence="5 7" id="KW-1133">Transmembrane helix</keyword>
<dbReference type="Gene3D" id="3.30.240.20">
    <property type="entry name" value="bsu07140 like domains"/>
    <property type="match status" value="2"/>
</dbReference>
<keyword evidence="6 7" id="KW-0472">Membrane</keyword>
<keyword evidence="3" id="KW-1003">Cell membrane</keyword>
<evidence type="ECO:0000256" key="2">
    <source>
        <dbReference type="ARBA" id="ARBA00006448"/>
    </source>
</evidence>
<feature type="transmembrane region" description="Helical" evidence="7">
    <location>
        <begin position="58"/>
        <end position="78"/>
    </location>
</feature>
<dbReference type="PANTHER" id="PTHR34582:SF6">
    <property type="entry name" value="UPF0702 TRANSMEMBRANE PROTEIN YCAP"/>
    <property type="match status" value="1"/>
</dbReference>